<sequence length="311" mass="33444">MAAMGDGKVFDGIDIVVLPVAGTGPLLDLYVDAMGFDVVEKGPVREPAVWQRLWDLPAPPAESVLLGKPGSKGGWIRLVDVPGLPRPDAAGVPDRPGPYALDFYLRHPDATEAVIGEQGWTFVSEPVDYLLPGTEYPVRERLLDQTHSGLRHAFVQYREGRTRCVLGERPEVDVSEVNAVVFGTADLPGARAFVAEVLGGRVYFDGRFDGPPVERLLGLAPGDGFDAVIARGPASRNARLEFLQHLVPAAPRPPHAYPRVVAGCAMDDLDALAARLAAGDHGVSTGIVETAEGPQLGLRSRYGAAFQFWRR</sequence>
<name>A0ABP3NEE9_9ACTN</name>
<reference evidence="3" key="1">
    <citation type="journal article" date="2019" name="Int. J. Syst. Evol. Microbiol.">
        <title>The Global Catalogue of Microorganisms (GCM) 10K type strain sequencing project: providing services to taxonomists for standard genome sequencing and annotation.</title>
        <authorList>
            <consortium name="The Broad Institute Genomics Platform"/>
            <consortium name="The Broad Institute Genome Sequencing Center for Infectious Disease"/>
            <person name="Wu L."/>
            <person name="Ma J."/>
        </authorList>
    </citation>
    <scope>NUCLEOTIDE SEQUENCE [LARGE SCALE GENOMIC DNA]</scope>
    <source>
        <strain evidence="3">JCM 10667</strain>
    </source>
</reference>
<dbReference type="InterPro" id="IPR029068">
    <property type="entry name" value="Glyas_Bleomycin-R_OHBP_Dase"/>
</dbReference>
<dbReference type="InterPro" id="IPR037523">
    <property type="entry name" value="VOC_core"/>
</dbReference>
<organism evidence="2 3">
    <name type="scientific">Actinomadura livida</name>
    <dbReference type="NCBI Taxonomy" id="79909"/>
    <lineage>
        <taxon>Bacteria</taxon>
        <taxon>Bacillati</taxon>
        <taxon>Actinomycetota</taxon>
        <taxon>Actinomycetes</taxon>
        <taxon>Streptosporangiales</taxon>
        <taxon>Thermomonosporaceae</taxon>
        <taxon>Actinomadura</taxon>
    </lineage>
</organism>
<feature type="domain" description="VOC" evidence="1">
    <location>
        <begin position="12"/>
        <end position="157"/>
    </location>
</feature>
<evidence type="ECO:0000313" key="2">
    <source>
        <dbReference type="EMBL" id="GAA0542693.1"/>
    </source>
</evidence>
<comment type="caution">
    <text evidence="2">The sequence shown here is derived from an EMBL/GenBank/DDBJ whole genome shotgun (WGS) entry which is preliminary data.</text>
</comment>
<proteinExistence type="predicted"/>
<evidence type="ECO:0000259" key="1">
    <source>
        <dbReference type="PROSITE" id="PS51819"/>
    </source>
</evidence>
<dbReference type="EMBL" id="BAAAHD010000001">
    <property type="protein sequence ID" value="GAA0542693.1"/>
    <property type="molecule type" value="Genomic_DNA"/>
</dbReference>
<keyword evidence="3" id="KW-1185">Reference proteome</keyword>
<dbReference type="PROSITE" id="PS51819">
    <property type="entry name" value="VOC"/>
    <property type="match status" value="1"/>
</dbReference>
<protein>
    <recommendedName>
        <fullName evidence="1">VOC domain-containing protein</fullName>
    </recommendedName>
</protein>
<accession>A0ABP3NEE9</accession>
<dbReference type="SUPFAM" id="SSF54593">
    <property type="entry name" value="Glyoxalase/Bleomycin resistance protein/Dihydroxybiphenyl dioxygenase"/>
    <property type="match status" value="2"/>
</dbReference>
<gene>
    <name evidence="2" type="ORF">GCM10009546_00940</name>
</gene>
<dbReference type="Gene3D" id="3.10.180.10">
    <property type="entry name" value="2,3-Dihydroxybiphenyl 1,2-Dioxygenase, domain 1"/>
    <property type="match status" value="1"/>
</dbReference>
<evidence type="ECO:0000313" key="3">
    <source>
        <dbReference type="Proteomes" id="UP001501427"/>
    </source>
</evidence>
<dbReference type="Proteomes" id="UP001501427">
    <property type="component" value="Unassembled WGS sequence"/>
</dbReference>